<dbReference type="PANTHER" id="PTHR46579">
    <property type="entry name" value="F5/8 TYPE C DOMAIN-CONTAINING PROTEIN-RELATED"/>
    <property type="match status" value="1"/>
</dbReference>
<dbReference type="VEuPathDB" id="VectorBase:ISCW008030"/>
<accession>A0A1S4L2Z6</accession>
<proteinExistence type="predicted"/>
<name>A0A1S4L2Z6_IXOSC</name>
<dbReference type="VEuPathDB" id="VectorBase:ISCI008030"/>
<evidence type="ECO:0000313" key="2">
    <source>
        <dbReference type="Proteomes" id="UP000001555"/>
    </source>
</evidence>
<organism evidence="1 2">
    <name type="scientific">Ixodes scapularis</name>
    <name type="common">Black-legged tick</name>
    <name type="synonym">Deer tick</name>
    <dbReference type="NCBI Taxonomy" id="6945"/>
    <lineage>
        <taxon>Eukaryota</taxon>
        <taxon>Metazoa</taxon>
        <taxon>Ecdysozoa</taxon>
        <taxon>Arthropoda</taxon>
        <taxon>Chelicerata</taxon>
        <taxon>Arachnida</taxon>
        <taxon>Acari</taxon>
        <taxon>Parasitiformes</taxon>
        <taxon>Ixodida</taxon>
        <taxon>Ixodoidea</taxon>
        <taxon>Ixodidae</taxon>
        <taxon>Ixodinae</taxon>
        <taxon>Ixodes</taxon>
    </lineage>
</organism>
<reference evidence="1" key="2">
    <citation type="submission" date="2020-05" db="UniProtKB">
        <authorList>
            <consortium name="EnsemblMetazoa"/>
        </authorList>
    </citation>
    <scope>IDENTIFICATION</scope>
    <source>
        <strain evidence="1">wikel</strain>
    </source>
</reference>
<dbReference type="AlphaFoldDB" id="A0A1S4L2Z6"/>
<dbReference type="EMBL" id="ABJB010416221">
    <property type="status" value="NOT_ANNOTATED_CDS"/>
    <property type="molecule type" value="Genomic_DNA"/>
</dbReference>
<reference evidence="2" key="1">
    <citation type="submission" date="2008-03" db="EMBL/GenBank/DDBJ databases">
        <title>Annotation of Ixodes scapularis.</title>
        <authorList>
            <consortium name="Ixodes scapularis Genome Project Consortium"/>
            <person name="Caler E."/>
            <person name="Hannick L.I."/>
            <person name="Bidwell S."/>
            <person name="Joardar V."/>
            <person name="Thiagarajan M."/>
            <person name="Amedeo P."/>
            <person name="Galinsky K.J."/>
            <person name="Schobel S."/>
            <person name="Inman J."/>
            <person name="Hostetler J."/>
            <person name="Miller J."/>
            <person name="Hammond M."/>
            <person name="Megy K."/>
            <person name="Lawson D."/>
            <person name="Kodira C."/>
            <person name="Sutton G."/>
            <person name="Meyer J."/>
            <person name="Hill C.A."/>
            <person name="Birren B."/>
            <person name="Nene V."/>
            <person name="Collins F."/>
            <person name="Alarcon-Chaidez F."/>
            <person name="Wikel S."/>
            <person name="Strausberg R."/>
        </authorList>
    </citation>
    <scope>NUCLEOTIDE SEQUENCE [LARGE SCALE GENOMIC DNA]</scope>
    <source>
        <strain evidence="2">Wikel</strain>
    </source>
</reference>
<protein>
    <submittedName>
        <fullName evidence="1">Uncharacterized protein</fullName>
    </submittedName>
</protein>
<dbReference type="PANTHER" id="PTHR46579:SF1">
    <property type="entry name" value="F5_8 TYPE C DOMAIN-CONTAINING PROTEIN"/>
    <property type="match status" value="1"/>
</dbReference>
<dbReference type="InParanoid" id="A0A1S4L2Z6"/>
<sequence>YVDYAESLFQHFVKTFAKLYGDDQVSYNIHCVLHLASDVRNQGPLDTFSAFPFENNMQCLKRLLKSHNTPLAQLY</sequence>
<keyword evidence="2" id="KW-1185">Reference proteome</keyword>
<evidence type="ECO:0000313" key="1">
    <source>
        <dbReference type="EnsemblMetazoa" id="ISCW008030-PA"/>
    </source>
</evidence>
<dbReference type="Proteomes" id="UP000001555">
    <property type="component" value="Unassembled WGS sequence"/>
</dbReference>
<dbReference type="EnsemblMetazoa" id="ISCW008030-RA">
    <property type="protein sequence ID" value="ISCW008030-PA"/>
    <property type="gene ID" value="ISCW008030"/>
</dbReference>